<dbReference type="InterPro" id="IPR036412">
    <property type="entry name" value="HAD-like_sf"/>
</dbReference>
<keyword evidence="1" id="KW-0378">Hydrolase</keyword>
<dbReference type="PANTHER" id="PTHR43434">
    <property type="entry name" value="PHOSPHOGLYCOLATE PHOSPHATASE"/>
    <property type="match status" value="1"/>
</dbReference>
<dbReference type="Proteomes" id="UP001500037">
    <property type="component" value="Unassembled WGS sequence"/>
</dbReference>
<dbReference type="InterPro" id="IPR050155">
    <property type="entry name" value="HAD-like_hydrolase_sf"/>
</dbReference>
<reference evidence="1 2" key="1">
    <citation type="journal article" date="2019" name="Int. J. Syst. Evol. Microbiol.">
        <title>The Global Catalogue of Microorganisms (GCM) 10K type strain sequencing project: providing services to taxonomists for standard genome sequencing and annotation.</title>
        <authorList>
            <consortium name="The Broad Institute Genomics Platform"/>
            <consortium name="The Broad Institute Genome Sequencing Center for Infectious Disease"/>
            <person name="Wu L."/>
            <person name="Ma J."/>
        </authorList>
    </citation>
    <scope>NUCLEOTIDE SEQUENCE [LARGE SCALE GENOMIC DNA]</scope>
    <source>
        <strain evidence="1 2">JCM 13004</strain>
    </source>
</reference>
<dbReference type="PANTHER" id="PTHR43434:SF20">
    <property type="entry name" value="5'-NUCLEOTIDASE"/>
    <property type="match status" value="1"/>
</dbReference>
<dbReference type="GO" id="GO:0016787">
    <property type="term" value="F:hydrolase activity"/>
    <property type="evidence" value="ECO:0007669"/>
    <property type="project" value="UniProtKB-KW"/>
</dbReference>
<dbReference type="EMBL" id="BAAALF010000044">
    <property type="protein sequence ID" value="GAA1237942.1"/>
    <property type="molecule type" value="Genomic_DNA"/>
</dbReference>
<evidence type="ECO:0000313" key="2">
    <source>
        <dbReference type="Proteomes" id="UP001500037"/>
    </source>
</evidence>
<dbReference type="Gene3D" id="3.40.50.1000">
    <property type="entry name" value="HAD superfamily/HAD-like"/>
    <property type="match status" value="1"/>
</dbReference>
<dbReference type="InterPro" id="IPR023214">
    <property type="entry name" value="HAD_sf"/>
</dbReference>
<dbReference type="RefSeq" id="WP_344442066.1">
    <property type="nucleotide sequence ID" value="NZ_BAAALF010000044.1"/>
</dbReference>
<comment type="caution">
    <text evidence="1">The sequence shown here is derived from an EMBL/GenBank/DDBJ whole genome shotgun (WGS) entry which is preliminary data.</text>
</comment>
<proteinExistence type="predicted"/>
<sequence>MSATSAPVPFTVGFDLDMTLLDTRPGIRATYLVLAEETGVRIDADLVVSRLGPPLADELVNWFPAEQVPAVADRYRAIYRDHAFAPTVPLPGALEAVEAVRAAGGRVAVITGKYEPNARLHLEHAGIAYDALVGDLWAETKGAALREHGASVYVGDHLGDIVGARAAGAVAVAVATGPYAADALTEAGADVVLADLTAFPQWLADYRLTAQPG</sequence>
<dbReference type="InterPro" id="IPR023198">
    <property type="entry name" value="PGP-like_dom2"/>
</dbReference>
<evidence type="ECO:0000313" key="1">
    <source>
        <dbReference type="EMBL" id="GAA1237942.1"/>
    </source>
</evidence>
<accession>A0ABN1W7C2</accession>
<dbReference type="SUPFAM" id="SSF56784">
    <property type="entry name" value="HAD-like"/>
    <property type="match status" value="1"/>
</dbReference>
<dbReference type="Gene3D" id="1.10.150.240">
    <property type="entry name" value="Putative phosphatase, domain 2"/>
    <property type="match status" value="1"/>
</dbReference>
<name>A0ABN1W7C2_9ACTN</name>
<protein>
    <submittedName>
        <fullName evidence="1">HAD family hydrolase</fullName>
    </submittedName>
</protein>
<dbReference type="InterPro" id="IPR041492">
    <property type="entry name" value="HAD_2"/>
</dbReference>
<dbReference type="Pfam" id="PF13419">
    <property type="entry name" value="HAD_2"/>
    <property type="match status" value="1"/>
</dbReference>
<organism evidence="1 2">
    <name type="scientific">Kitasatospora nipponensis</name>
    <dbReference type="NCBI Taxonomy" id="258049"/>
    <lineage>
        <taxon>Bacteria</taxon>
        <taxon>Bacillati</taxon>
        <taxon>Actinomycetota</taxon>
        <taxon>Actinomycetes</taxon>
        <taxon>Kitasatosporales</taxon>
        <taxon>Streptomycetaceae</taxon>
        <taxon>Kitasatospora</taxon>
    </lineage>
</organism>
<keyword evidence="2" id="KW-1185">Reference proteome</keyword>
<gene>
    <name evidence="1" type="ORF">GCM10009665_30040</name>
</gene>